<dbReference type="InterPro" id="IPR013249">
    <property type="entry name" value="RNA_pol_sigma70_r4_t2"/>
</dbReference>
<dbReference type="OrthoDB" id="9780326at2"/>
<keyword evidence="8" id="KW-1185">Reference proteome</keyword>
<dbReference type="NCBIfam" id="TIGR02937">
    <property type="entry name" value="sigma70-ECF"/>
    <property type="match status" value="1"/>
</dbReference>
<dbReference type="AlphaFoldDB" id="A0A366HPF4"/>
<dbReference type="Gene3D" id="1.10.1740.10">
    <property type="match status" value="1"/>
</dbReference>
<keyword evidence="3" id="KW-0731">Sigma factor</keyword>
<dbReference type="GO" id="GO:0006352">
    <property type="term" value="P:DNA-templated transcription initiation"/>
    <property type="evidence" value="ECO:0007669"/>
    <property type="project" value="InterPro"/>
</dbReference>
<evidence type="ECO:0000256" key="3">
    <source>
        <dbReference type="ARBA" id="ARBA00023082"/>
    </source>
</evidence>
<dbReference type="SUPFAM" id="SSF88946">
    <property type="entry name" value="Sigma2 domain of RNA polymerase sigma factors"/>
    <property type="match status" value="1"/>
</dbReference>
<dbReference type="Proteomes" id="UP000253426">
    <property type="component" value="Unassembled WGS sequence"/>
</dbReference>
<accession>A0A366HPF4</accession>
<dbReference type="RefSeq" id="WP_113958866.1">
    <property type="nucleotide sequence ID" value="NZ_QNRR01000004.1"/>
</dbReference>
<name>A0A366HPF4_9BACT</name>
<protein>
    <submittedName>
        <fullName evidence="7">RNA polymerase RpoE-like sigma-24 subunit</fullName>
    </submittedName>
</protein>
<dbReference type="PANTHER" id="PTHR43133:SF51">
    <property type="entry name" value="RNA POLYMERASE SIGMA FACTOR"/>
    <property type="match status" value="1"/>
</dbReference>
<proteinExistence type="inferred from homology"/>
<evidence type="ECO:0000259" key="5">
    <source>
        <dbReference type="Pfam" id="PF04542"/>
    </source>
</evidence>
<dbReference type="InterPro" id="IPR007627">
    <property type="entry name" value="RNA_pol_sigma70_r2"/>
</dbReference>
<dbReference type="Gene3D" id="1.10.10.10">
    <property type="entry name" value="Winged helix-like DNA-binding domain superfamily/Winged helix DNA-binding domain"/>
    <property type="match status" value="1"/>
</dbReference>
<dbReference type="InterPro" id="IPR036388">
    <property type="entry name" value="WH-like_DNA-bd_sf"/>
</dbReference>
<feature type="domain" description="RNA polymerase sigma factor 70 region 4 type 2" evidence="6">
    <location>
        <begin position="117"/>
        <end position="166"/>
    </location>
</feature>
<evidence type="ECO:0000313" key="8">
    <source>
        <dbReference type="Proteomes" id="UP000253426"/>
    </source>
</evidence>
<gene>
    <name evidence="7" type="ORF">DES53_104286</name>
</gene>
<dbReference type="InterPro" id="IPR013324">
    <property type="entry name" value="RNA_pol_sigma_r3/r4-like"/>
</dbReference>
<comment type="caution">
    <text evidence="7">The sequence shown here is derived from an EMBL/GenBank/DDBJ whole genome shotgun (WGS) entry which is preliminary data.</text>
</comment>
<dbReference type="InterPro" id="IPR014284">
    <property type="entry name" value="RNA_pol_sigma-70_dom"/>
</dbReference>
<sequence>MPPEAFMSSRDPDHAFLLGALERYEKPLIRYAIGIVGDVSQARDIAQDVFIRLSQSLGTLDRERLAPWLFTVCRNRALDHQRKFNRIIPMENDVLDMESSNAPTPADALEEQETSGQISRWIDQLPDKQREAVKMKFEAGLSYKEISEVLKTSVGNVGTLIHLGVTTLRERWLALNA</sequence>
<keyword evidence="2" id="KW-0805">Transcription regulation</keyword>
<organism evidence="7 8">
    <name type="scientific">Roseimicrobium gellanilyticum</name>
    <dbReference type="NCBI Taxonomy" id="748857"/>
    <lineage>
        <taxon>Bacteria</taxon>
        <taxon>Pseudomonadati</taxon>
        <taxon>Verrucomicrobiota</taxon>
        <taxon>Verrucomicrobiia</taxon>
        <taxon>Verrucomicrobiales</taxon>
        <taxon>Verrucomicrobiaceae</taxon>
        <taxon>Roseimicrobium</taxon>
    </lineage>
</organism>
<dbReference type="EMBL" id="QNRR01000004">
    <property type="protein sequence ID" value="RBP44465.1"/>
    <property type="molecule type" value="Genomic_DNA"/>
</dbReference>
<evidence type="ECO:0000256" key="4">
    <source>
        <dbReference type="ARBA" id="ARBA00023163"/>
    </source>
</evidence>
<dbReference type="PANTHER" id="PTHR43133">
    <property type="entry name" value="RNA POLYMERASE ECF-TYPE SIGMA FACTO"/>
    <property type="match status" value="1"/>
</dbReference>
<dbReference type="SUPFAM" id="SSF88659">
    <property type="entry name" value="Sigma3 and sigma4 domains of RNA polymerase sigma factors"/>
    <property type="match status" value="1"/>
</dbReference>
<dbReference type="GO" id="GO:0003677">
    <property type="term" value="F:DNA binding"/>
    <property type="evidence" value="ECO:0007669"/>
    <property type="project" value="InterPro"/>
</dbReference>
<keyword evidence="4" id="KW-0804">Transcription</keyword>
<evidence type="ECO:0000256" key="1">
    <source>
        <dbReference type="ARBA" id="ARBA00010641"/>
    </source>
</evidence>
<dbReference type="InterPro" id="IPR013325">
    <property type="entry name" value="RNA_pol_sigma_r2"/>
</dbReference>
<dbReference type="CDD" id="cd06171">
    <property type="entry name" value="Sigma70_r4"/>
    <property type="match status" value="1"/>
</dbReference>
<dbReference type="InterPro" id="IPR039425">
    <property type="entry name" value="RNA_pol_sigma-70-like"/>
</dbReference>
<dbReference type="GO" id="GO:0016987">
    <property type="term" value="F:sigma factor activity"/>
    <property type="evidence" value="ECO:0007669"/>
    <property type="project" value="UniProtKB-KW"/>
</dbReference>
<evidence type="ECO:0000313" key="7">
    <source>
        <dbReference type="EMBL" id="RBP44465.1"/>
    </source>
</evidence>
<evidence type="ECO:0000259" key="6">
    <source>
        <dbReference type="Pfam" id="PF08281"/>
    </source>
</evidence>
<dbReference type="Pfam" id="PF08281">
    <property type="entry name" value="Sigma70_r4_2"/>
    <property type="match status" value="1"/>
</dbReference>
<comment type="similarity">
    <text evidence="1">Belongs to the sigma-70 factor family. ECF subfamily.</text>
</comment>
<feature type="domain" description="RNA polymerase sigma-70 region 2" evidence="5">
    <location>
        <begin position="22"/>
        <end position="83"/>
    </location>
</feature>
<dbReference type="Pfam" id="PF04542">
    <property type="entry name" value="Sigma70_r2"/>
    <property type="match status" value="1"/>
</dbReference>
<evidence type="ECO:0000256" key="2">
    <source>
        <dbReference type="ARBA" id="ARBA00023015"/>
    </source>
</evidence>
<reference evidence="7 8" key="1">
    <citation type="submission" date="2018-06" db="EMBL/GenBank/DDBJ databases">
        <title>Genomic Encyclopedia of Type Strains, Phase IV (KMG-IV): sequencing the most valuable type-strain genomes for metagenomic binning, comparative biology and taxonomic classification.</title>
        <authorList>
            <person name="Goeker M."/>
        </authorList>
    </citation>
    <scope>NUCLEOTIDE SEQUENCE [LARGE SCALE GENOMIC DNA]</scope>
    <source>
        <strain evidence="7 8">DSM 25532</strain>
    </source>
</reference>